<evidence type="ECO:0000313" key="2">
    <source>
        <dbReference type="Proteomes" id="UP001359559"/>
    </source>
</evidence>
<organism evidence="1 2">
    <name type="scientific">Clitoria ternatea</name>
    <name type="common">Butterfly pea</name>
    <dbReference type="NCBI Taxonomy" id="43366"/>
    <lineage>
        <taxon>Eukaryota</taxon>
        <taxon>Viridiplantae</taxon>
        <taxon>Streptophyta</taxon>
        <taxon>Embryophyta</taxon>
        <taxon>Tracheophyta</taxon>
        <taxon>Spermatophyta</taxon>
        <taxon>Magnoliopsida</taxon>
        <taxon>eudicotyledons</taxon>
        <taxon>Gunneridae</taxon>
        <taxon>Pentapetalae</taxon>
        <taxon>rosids</taxon>
        <taxon>fabids</taxon>
        <taxon>Fabales</taxon>
        <taxon>Fabaceae</taxon>
        <taxon>Papilionoideae</taxon>
        <taxon>50 kb inversion clade</taxon>
        <taxon>NPAAA clade</taxon>
        <taxon>indigoferoid/millettioid clade</taxon>
        <taxon>Phaseoleae</taxon>
        <taxon>Clitoria</taxon>
    </lineage>
</organism>
<protein>
    <submittedName>
        <fullName evidence="1">Uncharacterized protein</fullName>
    </submittedName>
</protein>
<proteinExistence type="predicted"/>
<keyword evidence="2" id="KW-1185">Reference proteome</keyword>
<reference evidence="1 2" key="1">
    <citation type="submission" date="2024-01" db="EMBL/GenBank/DDBJ databases">
        <title>The genomes of 5 underutilized Papilionoideae crops provide insights into root nodulation and disease resistance.</title>
        <authorList>
            <person name="Yuan L."/>
        </authorList>
    </citation>
    <scope>NUCLEOTIDE SEQUENCE [LARGE SCALE GENOMIC DNA]</scope>
    <source>
        <strain evidence="1">LY-2023</strain>
        <tissue evidence="1">Leaf</tissue>
    </source>
</reference>
<comment type="caution">
    <text evidence="1">The sequence shown here is derived from an EMBL/GenBank/DDBJ whole genome shotgun (WGS) entry which is preliminary data.</text>
</comment>
<name>A0AAN9JNL8_CLITE</name>
<evidence type="ECO:0000313" key="1">
    <source>
        <dbReference type="EMBL" id="KAK7302560.1"/>
    </source>
</evidence>
<dbReference type="EMBL" id="JAYKXN010000003">
    <property type="protein sequence ID" value="KAK7302560.1"/>
    <property type="molecule type" value="Genomic_DNA"/>
</dbReference>
<accession>A0AAN9JNL8</accession>
<dbReference type="AlphaFoldDB" id="A0AAN9JNL8"/>
<dbReference type="Proteomes" id="UP001359559">
    <property type="component" value="Unassembled WGS sequence"/>
</dbReference>
<sequence>MVAASLHPNRSNSLLGSSLCTITSMKHRLFFSLSIAVYTASISSSSQAVHETARLISFGPKRCAKDYNHHWIRMSVNPTPWEAPQTKQALTAYTKVVE</sequence>
<gene>
    <name evidence="1" type="ORF">RJT34_13452</name>
</gene>